<sequence>MVSSGALVAFSNEKNILIILKVCENADKLLESKNVKDFIRFSNEILEHIEEPTDILDYYTHVKMLYKVIKERLQTVKVGFYVYDLEVSYPIEGNTPEEVERAIEREALIDKPILAFSRCFEDVPILLIADLDNYRTYEVKK</sequence>
<dbReference type="AlphaFoldDB" id="A0A9D0YQG9"/>
<reference evidence="1" key="1">
    <citation type="journal article" date="2020" name="ISME J.">
        <title>Gammaproteobacteria mediating utilization of methyl-, sulfur- and petroleum organic compounds in deep ocean hydrothermal plumes.</title>
        <authorList>
            <person name="Zhou Z."/>
            <person name="Liu Y."/>
            <person name="Pan J."/>
            <person name="Cron B.R."/>
            <person name="Toner B.M."/>
            <person name="Anantharaman K."/>
            <person name="Breier J.A."/>
            <person name="Dick G.J."/>
            <person name="Li M."/>
        </authorList>
    </citation>
    <scope>NUCLEOTIDE SEQUENCE</scope>
    <source>
        <strain evidence="1">SZUA-1501</strain>
    </source>
</reference>
<evidence type="ECO:0000313" key="1">
    <source>
        <dbReference type="EMBL" id="HIP98789.1"/>
    </source>
</evidence>
<evidence type="ECO:0000313" key="2">
    <source>
        <dbReference type="Proteomes" id="UP000606463"/>
    </source>
</evidence>
<name>A0A9D0YQG9_AQUAO</name>
<dbReference type="Proteomes" id="UP000606463">
    <property type="component" value="Unassembled WGS sequence"/>
</dbReference>
<proteinExistence type="predicted"/>
<accession>A0A9D0YQG9</accession>
<dbReference type="EMBL" id="DQVE01000055">
    <property type="protein sequence ID" value="HIP98789.1"/>
    <property type="molecule type" value="Genomic_DNA"/>
</dbReference>
<organism evidence="1 2">
    <name type="scientific">Aquifex aeolicus</name>
    <dbReference type="NCBI Taxonomy" id="63363"/>
    <lineage>
        <taxon>Bacteria</taxon>
        <taxon>Pseudomonadati</taxon>
        <taxon>Aquificota</taxon>
        <taxon>Aquificia</taxon>
        <taxon>Aquificales</taxon>
        <taxon>Aquificaceae</taxon>
        <taxon>Aquifex</taxon>
    </lineage>
</organism>
<comment type="caution">
    <text evidence="1">The sequence shown here is derived from an EMBL/GenBank/DDBJ whole genome shotgun (WGS) entry which is preliminary data.</text>
</comment>
<gene>
    <name evidence="1" type="ORF">EYH37_05465</name>
</gene>
<protein>
    <submittedName>
        <fullName evidence="1">Uncharacterized protein</fullName>
    </submittedName>
</protein>